<dbReference type="Gene3D" id="3.30.420.10">
    <property type="entry name" value="Ribonuclease H-like superfamily/Ribonuclease H"/>
    <property type="match status" value="1"/>
</dbReference>
<sequence length="405" mass="46500">MVVTFIYSKNTIEIRQITMQTPLYIDNQTALEKLCKELKSAPHIALDTEFLREKTYSARLCLIQIATEQSIACIDPFKLDSLDPFMEILFDRHILKILHSARQDLEIFHDLSGKVPGPIFDTQIAATLLGLPDQCGYATLVKQLLNIELDKTQTRTDWSRRPLDVAQLDYAADDVRYLIQLYPLMLQQLKTSGREDWLSDDFLSLETPDIYQLPLDNLWKKVSGHARLKGKQLAIVKQLAIWREKSARAQDLPRKWILADDVIIALARIAPEHPQQMEKIRGLDNSRSKNRGEEILAEIKTARDMPKEQWPLIATKKTSKEEDVIVDLLMSVLKFLAQKNGISPAILGTRKDVEKLLTKESQPALMQGWRKHIAGKMLEELLEGQQLLKIQNRKLNIEHIVSEQK</sequence>
<keyword evidence="2" id="KW-0819">tRNA processing</keyword>
<dbReference type="InterPro" id="IPR051086">
    <property type="entry name" value="RNase_D-like"/>
</dbReference>
<dbReference type="GO" id="GO:0033890">
    <property type="term" value="F:ribonuclease D activity"/>
    <property type="evidence" value="ECO:0007669"/>
    <property type="project" value="InterPro"/>
</dbReference>
<feature type="domain" description="HRDC" evidence="6">
    <location>
        <begin position="229"/>
        <end position="309"/>
    </location>
</feature>
<dbReference type="EC" id="3.1.26.3" evidence="7"/>
<evidence type="ECO:0000259" key="6">
    <source>
        <dbReference type="PROSITE" id="PS50967"/>
    </source>
</evidence>
<organism evidence="7">
    <name type="scientific">hydrothermal vent metagenome</name>
    <dbReference type="NCBI Taxonomy" id="652676"/>
    <lineage>
        <taxon>unclassified sequences</taxon>
        <taxon>metagenomes</taxon>
        <taxon>ecological metagenomes</taxon>
    </lineage>
</organism>
<dbReference type="CDD" id="cd06142">
    <property type="entry name" value="RNaseD_exo"/>
    <property type="match status" value="1"/>
</dbReference>
<dbReference type="Pfam" id="PF00570">
    <property type="entry name" value="HRDC"/>
    <property type="match status" value="1"/>
</dbReference>
<evidence type="ECO:0000256" key="5">
    <source>
        <dbReference type="ARBA" id="ARBA00022839"/>
    </source>
</evidence>
<dbReference type="PANTHER" id="PTHR47649">
    <property type="entry name" value="RIBONUCLEASE D"/>
    <property type="match status" value="1"/>
</dbReference>
<gene>
    <name evidence="7" type="ORF">MNBD_GAMMA24-1260</name>
</gene>
<dbReference type="AlphaFoldDB" id="A0A3B1B1T9"/>
<dbReference type="GO" id="GO:0008033">
    <property type="term" value="P:tRNA processing"/>
    <property type="evidence" value="ECO:0007669"/>
    <property type="project" value="UniProtKB-KW"/>
</dbReference>
<dbReference type="InterPro" id="IPR002562">
    <property type="entry name" value="3'-5'_exonuclease_dom"/>
</dbReference>
<dbReference type="EMBL" id="UOFZ01000030">
    <property type="protein sequence ID" value="VAX12319.1"/>
    <property type="molecule type" value="Genomic_DNA"/>
</dbReference>
<evidence type="ECO:0000256" key="3">
    <source>
        <dbReference type="ARBA" id="ARBA00022722"/>
    </source>
</evidence>
<dbReference type="GO" id="GO:0000166">
    <property type="term" value="F:nucleotide binding"/>
    <property type="evidence" value="ECO:0007669"/>
    <property type="project" value="InterPro"/>
</dbReference>
<keyword evidence="1" id="KW-0963">Cytoplasm</keyword>
<dbReference type="InterPro" id="IPR044876">
    <property type="entry name" value="HRDC_dom_sf"/>
</dbReference>
<dbReference type="SUPFAM" id="SSF47819">
    <property type="entry name" value="HRDC-like"/>
    <property type="match status" value="2"/>
</dbReference>
<dbReference type="InterPro" id="IPR006292">
    <property type="entry name" value="RNase_D"/>
</dbReference>
<accession>A0A3B1B1T9</accession>
<protein>
    <submittedName>
        <fullName evidence="7">Ribonuclease D</fullName>
        <ecNumber evidence="7">3.1.26.3</ecNumber>
    </submittedName>
</protein>
<dbReference type="PROSITE" id="PS50967">
    <property type="entry name" value="HRDC"/>
    <property type="match status" value="1"/>
</dbReference>
<evidence type="ECO:0000256" key="4">
    <source>
        <dbReference type="ARBA" id="ARBA00022801"/>
    </source>
</evidence>
<dbReference type="Gene3D" id="1.10.150.80">
    <property type="entry name" value="HRDC domain"/>
    <property type="match status" value="2"/>
</dbReference>
<evidence type="ECO:0000313" key="7">
    <source>
        <dbReference type="EMBL" id="VAX12319.1"/>
    </source>
</evidence>
<dbReference type="InterPro" id="IPR012337">
    <property type="entry name" value="RNaseH-like_sf"/>
</dbReference>
<keyword evidence="5" id="KW-0269">Exonuclease</keyword>
<dbReference type="InterPro" id="IPR002121">
    <property type="entry name" value="HRDC_dom"/>
</dbReference>
<dbReference type="GO" id="GO:0003676">
    <property type="term" value="F:nucleic acid binding"/>
    <property type="evidence" value="ECO:0007669"/>
    <property type="project" value="InterPro"/>
</dbReference>
<evidence type="ECO:0000256" key="2">
    <source>
        <dbReference type="ARBA" id="ARBA00022694"/>
    </source>
</evidence>
<dbReference type="HAMAP" id="MF_01899">
    <property type="entry name" value="RNase_D"/>
    <property type="match status" value="1"/>
</dbReference>
<dbReference type="SMART" id="SM00341">
    <property type="entry name" value="HRDC"/>
    <property type="match status" value="1"/>
</dbReference>
<keyword evidence="4 7" id="KW-0378">Hydrolase</keyword>
<evidence type="ECO:0000256" key="1">
    <source>
        <dbReference type="ARBA" id="ARBA00022490"/>
    </source>
</evidence>
<dbReference type="PANTHER" id="PTHR47649:SF1">
    <property type="entry name" value="RIBONUCLEASE D"/>
    <property type="match status" value="1"/>
</dbReference>
<dbReference type="SMART" id="SM00474">
    <property type="entry name" value="35EXOc"/>
    <property type="match status" value="1"/>
</dbReference>
<dbReference type="GO" id="GO:0004525">
    <property type="term" value="F:ribonuclease III activity"/>
    <property type="evidence" value="ECO:0007669"/>
    <property type="project" value="UniProtKB-EC"/>
</dbReference>
<dbReference type="Pfam" id="PF01612">
    <property type="entry name" value="DNA_pol_A_exo1"/>
    <property type="match status" value="1"/>
</dbReference>
<keyword evidence="3" id="KW-0540">Nuclease</keyword>
<reference evidence="7" key="1">
    <citation type="submission" date="2018-06" db="EMBL/GenBank/DDBJ databases">
        <authorList>
            <person name="Zhirakovskaya E."/>
        </authorList>
    </citation>
    <scope>NUCLEOTIDE SEQUENCE</scope>
</reference>
<dbReference type="NCBIfam" id="TIGR01388">
    <property type="entry name" value="rnd"/>
    <property type="match status" value="1"/>
</dbReference>
<dbReference type="InterPro" id="IPR036397">
    <property type="entry name" value="RNaseH_sf"/>
</dbReference>
<proteinExistence type="inferred from homology"/>
<name>A0A3B1B1T9_9ZZZZ</name>
<dbReference type="InterPro" id="IPR010997">
    <property type="entry name" value="HRDC-like_sf"/>
</dbReference>
<dbReference type="GO" id="GO:0008408">
    <property type="term" value="F:3'-5' exonuclease activity"/>
    <property type="evidence" value="ECO:0007669"/>
    <property type="project" value="InterPro"/>
</dbReference>
<dbReference type="SUPFAM" id="SSF53098">
    <property type="entry name" value="Ribonuclease H-like"/>
    <property type="match status" value="1"/>
</dbReference>